<name>A0ACB8D5T8_DERSI</name>
<gene>
    <name evidence="1" type="ORF">HPB49_013306</name>
</gene>
<protein>
    <submittedName>
        <fullName evidence="1">Uncharacterized protein</fullName>
    </submittedName>
</protein>
<evidence type="ECO:0000313" key="1">
    <source>
        <dbReference type="EMBL" id="KAH7959716.1"/>
    </source>
</evidence>
<proteinExistence type="predicted"/>
<sequence>MDRIDVAVYSLAHVLLPDEMLDAYAFHRHDTSASCLVLVQRVFGSAWYTVMAPEMTLETIVAAEQELTSVAKGVAAVLKRRIVVSALSTDYAEVTAATAKINKLPMAETNATTLSPPSVPGLMIEPLWRGLDPRNLYKNLLAFRRLRDVNGSSAYWFNEFGDPTWPLQIGEDWGIGGGVTIPRAALAAPFTCGDHFLNYATLGVVLADKMLRAVGGPFFVHHDGGDDCPSSDNTTATEAIERVKACLAAGLNAFESPVPPVATAPEIRACSMRCSCQLLPSKSPWRPARESSGQDSCQAQLKPELLELFNPHKMFSAYRVDVIAKAAGHDVVRLPPYLCELSRIELIRSQVEDHPRFNRS</sequence>
<comment type="caution">
    <text evidence="1">The sequence shown here is derived from an EMBL/GenBank/DDBJ whole genome shotgun (WGS) entry which is preliminary data.</text>
</comment>
<organism evidence="1 2">
    <name type="scientific">Dermacentor silvarum</name>
    <name type="common">Tick</name>
    <dbReference type="NCBI Taxonomy" id="543639"/>
    <lineage>
        <taxon>Eukaryota</taxon>
        <taxon>Metazoa</taxon>
        <taxon>Ecdysozoa</taxon>
        <taxon>Arthropoda</taxon>
        <taxon>Chelicerata</taxon>
        <taxon>Arachnida</taxon>
        <taxon>Acari</taxon>
        <taxon>Parasitiformes</taxon>
        <taxon>Ixodida</taxon>
        <taxon>Ixodoidea</taxon>
        <taxon>Ixodidae</taxon>
        <taxon>Rhipicephalinae</taxon>
        <taxon>Dermacentor</taxon>
    </lineage>
</organism>
<dbReference type="Proteomes" id="UP000821865">
    <property type="component" value="Chromosome 3"/>
</dbReference>
<reference evidence="1" key="1">
    <citation type="submission" date="2020-05" db="EMBL/GenBank/DDBJ databases">
        <title>Large-scale comparative analyses of tick genomes elucidate their genetic diversity and vector capacities.</title>
        <authorList>
            <person name="Jia N."/>
            <person name="Wang J."/>
            <person name="Shi W."/>
            <person name="Du L."/>
            <person name="Sun Y."/>
            <person name="Zhan W."/>
            <person name="Jiang J."/>
            <person name="Wang Q."/>
            <person name="Zhang B."/>
            <person name="Ji P."/>
            <person name="Sakyi L.B."/>
            <person name="Cui X."/>
            <person name="Yuan T."/>
            <person name="Jiang B."/>
            <person name="Yang W."/>
            <person name="Lam T.T.-Y."/>
            <person name="Chang Q."/>
            <person name="Ding S."/>
            <person name="Wang X."/>
            <person name="Zhu J."/>
            <person name="Ruan X."/>
            <person name="Zhao L."/>
            <person name="Wei J."/>
            <person name="Que T."/>
            <person name="Du C."/>
            <person name="Cheng J."/>
            <person name="Dai P."/>
            <person name="Han X."/>
            <person name="Huang E."/>
            <person name="Gao Y."/>
            <person name="Liu J."/>
            <person name="Shao H."/>
            <person name="Ye R."/>
            <person name="Li L."/>
            <person name="Wei W."/>
            <person name="Wang X."/>
            <person name="Wang C."/>
            <person name="Yang T."/>
            <person name="Huo Q."/>
            <person name="Li W."/>
            <person name="Guo W."/>
            <person name="Chen H."/>
            <person name="Zhou L."/>
            <person name="Ni X."/>
            <person name="Tian J."/>
            <person name="Zhou Y."/>
            <person name="Sheng Y."/>
            <person name="Liu T."/>
            <person name="Pan Y."/>
            <person name="Xia L."/>
            <person name="Li J."/>
            <person name="Zhao F."/>
            <person name="Cao W."/>
        </authorList>
    </citation>
    <scope>NUCLEOTIDE SEQUENCE</scope>
    <source>
        <strain evidence="1">Dsil-2018</strain>
    </source>
</reference>
<accession>A0ACB8D5T8</accession>
<keyword evidence="2" id="KW-1185">Reference proteome</keyword>
<evidence type="ECO:0000313" key="2">
    <source>
        <dbReference type="Proteomes" id="UP000821865"/>
    </source>
</evidence>
<dbReference type="EMBL" id="CM023472">
    <property type="protein sequence ID" value="KAH7959716.1"/>
    <property type="molecule type" value="Genomic_DNA"/>
</dbReference>